<dbReference type="InterPro" id="IPR058163">
    <property type="entry name" value="LysR-type_TF_proteobact-type"/>
</dbReference>
<dbReference type="RefSeq" id="WP_264601888.1">
    <property type="nucleotide sequence ID" value="NZ_JAOQNS010000006.1"/>
</dbReference>
<dbReference type="EMBL" id="JAOQNS010000006">
    <property type="protein sequence ID" value="MCW2308275.1"/>
    <property type="molecule type" value="Genomic_DNA"/>
</dbReference>
<dbReference type="InterPro" id="IPR036390">
    <property type="entry name" value="WH_DNA-bd_sf"/>
</dbReference>
<evidence type="ECO:0000259" key="5">
    <source>
        <dbReference type="PROSITE" id="PS50931"/>
    </source>
</evidence>
<dbReference type="PANTHER" id="PTHR30537:SF66">
    <property type="entry name" value="IRON-REGULATED VIRULENCE REGULATORY PROTEIN IRGB"/>
    <property type="match status" value="1"/>
</dbReference>
<evidence type="ECO:0000313" key="6">
    <source>
        <dbReference type="EMBL" id="MCW2308275.1"/>
    </source>
</evidence>
<dbReference type="GO" id="GO:0003677">
    <property type="term" value="F:DNA binding"/>
    <property type="evidence" value="ECO:0007669"/>
    <property type="project" value="UniProtKB-KW"/>
</dbReference>
<reference evidence="7" key="1">
    <citation type="submission" date="2023-07" db="EMBL/GenBank/DDBJ databases">
        <title>Genome sequencing of Purple Non-Sulfur Bacteria from various extreme environments.</title>
        <authorList>
            <person name="Mayer M."/>
        </authorList>
    </citation>
    <scope>NUCLEOTIDE SEQUENCE [LARGE SCALE GENOMIC DNA]</scope>
    <source>
        <strain evidence="7">DSM 17935</strain>
    </source>
</reference>
<dbReference type="Gene3D" id="1.10.10.10">
    <property type="entry name" value="Winged helix-like DNA-binding domain superfamily/Winged helix DNA-binding domain"/>
    <property type="match status" value="1"/>
</dbReference>
<comment type="similarity">
    <text evidence="1">Belongs to the LysR transcriptional regulatory family.</text>
</comment>
<evidence type="ECO:0000313" key="7">
    <source>
        <dbReference type="Proteomes" id="UP001209755"/>
    </source>
</evidence>
<dbReference type="Pfam" id="PF03466">
    <property type="entry name" value="LysR_substrate"/>
    <property type="match status" value="1"/>
</dbReference>
<dbReference type="InterPro" id="IPR005119">
    <property type="entry name" value="LysR_subst-bd"/>
</dbReference>
<comment type="caution">
    <text evidence="6">The sequence shown here is derived from an EMBL/GenBank/DDBJ whole genome shotgun (WGS) entry which is preliminary data.</text>
</comment>
<name>A0ABT3HD24_9HYPH</name>
<keyword evidence="3 6" id="KW-0238">DNA-binding</keyword>
<dbReference type="Pfam" id="PF00126">
    <property type="entry name" value="HTH_1"/>
    <property type="match status" value="1"/>
</dbReference>
<dbReference type="PRINTS" id="PR00039">
    <property type="entry name" value="HTHLYSR"/>
</dbReference>
<gene>
    <name evidence="6" type="ORF">M2319_002614</name>
</gene>
<protein>
    <submittedName>
        <fullName evidence="6">DNA-binding transcriptional LysR family regulator</fullName>
    </submittedName>
</protein>
<evidence type="ECO:0000256" key="2">
    <source>
        <dbReference type="ARBA" id="ARBA00023015"/>
    </source>
</evidence>
<proteinExistence type="inferred from homology"/>
<keyword evidence="7" id="KW-1185">Reference proteome</keyword>
<dbReference type="InterPro" id="IPR036388">
    <property type="entry name" value="WH-like_DNA-bd_sf"/>
</dbReference>
<dbReference type="Proteomes" id="UP001209755">
    <property type="component" value="Unassembled WGS sequence"/>
</dbReference>
<evidence type="ECO:0000256" key="1">
    <source>
        <dbReference type="ARBA" id="ARBA00009437"/>
    </source>
</evidence>
<keyword evidence="2" id="KW-0805">Transcription regulation</keyword>
<sequence length="299" mass="32810">MLKLDRLSYFQAVADTGSFTQAADRLGVTKAVVSAQVARLEEELGVSLFVRTTRSVTLTEDGELLLGHTRQIQLEADSAEEALNSKRAAPTGVLRIAAPLDYGQTFLVPVLTKFRSIYPACTVELDLRDSMVDLQSGNWDLSIRLGWLSESSLKSRRVGSFMLHLVASPELAARFDDPVLPDDLAPWPFVANAVLRDPTRHEFTNHEGQRVRLRSNVVAGMTTTPAVLAGALSGLGAAILPDFLVAEPVAAGRLVQLLPDWRLPEGGIHIVYPPARFRPPRVVEFTKLLVDAEKHRRMG</sequence>
<dbReference type="SUPFAM" id="SSF53850">
    <property type="entry name" value="Periplasmic binding protein-like II"/>
    <property type="match status" value="1"/>
</dbReference>
<feature type="domain" description="HTH lysR-type" evidence="5">
    <location>
        <begin position="2"/>
        <end position="59"/>
    </location>
</feature>
<dbReference type="CDD" id="cd08422">
    <property type="entry name" value="PBP2_CrgA_like"/>
    <property type="match status" value="1"/>
</dbReference>
<dbReference type="InterPro" id="IPR000847">
    <property type="entry name" value="LysR_HTH_N"/>
</dbReference>
<dbReference type="PANTHER" id="PTHR30537">
    <property type="entry name" value="HTH-TYPE TRANSCRIPTIONAL REGULATOR"/>
    <property type="match status" value="1"/>
</dbReference>
<evidence type="ECO:0000256" key="3">
    <source>
        <dbReference type="ARBA" id="ARBA00023125"/>
    </source>
</evidence>
<dbReference type="PROSITE" id="PS50931">
    <property type="entry name" value="HTH_LYSR"/>
    <property type="match status" value="1"/>
</dbReference>
<organism evidence="6 7">
    <name type="scientific">Rhodobium gokarnense</name>
    <dbReference type="NCBI Taxonomy" id="364296"/>
    <lineage>
        <taxon>Bacteria</taxon>
        <taxon>Pseudomonadati</taxon>
        <taxon>Pseudomonadota</taxon>
        <taxon>Alphaproteobacteria</taxon>
        <taxon>Hyphomicrobiales</taxon>
        <taxon>Rhodobiaceae</taxon>
        <taxon>Rhodobium</taxon>
    </lineage>
</organism>
<dbReference type="SUPFAM" id="SSF46785">
    <property type="entry name" value="Winged helix' DNA-binding domain"/>
    <property type="match status" value="1"/>
</dbReference>
<keyword evidence="4" id="KW-0804">Transcription</keyword>
<evidence type="ECO:0000256" key="4">
    <source>
        <dbReference type="ARBA" id="ARBA00023163"/>
    </source>
</evidence>
<accession>A0ABT3HD24</accession>
<dbReference type="Gene3D" id="3.40.190.290">
    <property type="match status" value="1"/>
</dbReference>